<dbReference type="InterPro" id="IPR050143">
    <property type="entry name" value="TRIM/RBCC"/>
</dbReference>
<dbReference type="Proteomes" id="UP000549157">
    <property type="component" value="Unassembled WGS sequence"/>
</dbReference>
<comment type="caution">
    <text evidence="2">The sequence shown here is derived from an EMBL/GenBank/DDBJ whole genome shotgun (WGS) entry which is preliminary data.</text>
</comment>
<proteinExistence type="predicted"/>
<dbReference type="OrthoDB" id="9049620at2759"/>
<feature type="non-terminal residue" evidence="2">
    <location>
        <position position="1"/>
    </location>
</feature>
<organism evidence="2 3">
    <name type="scientific">Zosterops hypoxanthus</name>
    <dbReference type="NCBI Taxonomy" id="2485327"/>
    <lineage>
        <taxon>Eukaryota</taxon>
        <taxon>Metazoa</taxon>
        <taxon>Chordata</taxon>
        <taxon>Craniata</taxon>
        <taxon>Vertebrata</taxon>
        <taxon>Euteleostomi</taxon>
        <taxon>Archelosauria</taxon>
        <taxon>Archosauria</taxon>
        <taxon>Dinosauria</taxon>
        <taxon>Saurischia</taxon>
        <taxon>Theropoda</taxon>
        <taxon>Coelurosauria</taxon>
        <taxon>Aves</taxon>
        <taxon>Neognathae</taxon>
        <taxon>Neoaves</taxon>
        <taxon>Telluraves</taxon>
        <taxon>Australaves</taxon>
        <taxon>Passeriformes</taxon>
        <taxon>Sylvioidea</taxon>
        <taxon>Zosteropidae</taxon>
        <taxon>Zosterops</taxon>
    </lineage>
</organism>
<accession>A0A7L2L1L0</accession>
<protein>
    <submittedName>
        <fullName evidence="2">TRI39 ligase</fullName>
    </submittedName>
</protein>
<dbReference type="EMBL" id="VWYL01029292">
    <property type="protein sequence ID" value="NXR41553.1"/>
    <property type="molecule type" value="Genomic_DNA"/>
</dbReference>
<keyword evidence="3" id="KW-1185">Reference proteome</keyword>
<dbReference type="SUPFAM" id="SSF49899">
    <property type="entry name" value="Concanavalin A-like lectins/glucanases"/>
    <property type="match status" value="1"/>
</dbReference>
<dbReference type="AlphaFoldDB" id="A0A7L2L1L0"/>
<dbReference type="InterPro" id="IPR006574">
    <property type="entry name" value="PRY"/>
</dbReference>
<sequence>AAAITLDPSTAHPDLVLSSDRRSVWRAAGPRSDPPASADRFHHWPFVLGLPGFASGRHRWSVVLGDGGDWALGVALASLPRTGRLTLGPPGGIWGLEKWGGQIRALTTRKV</sequence>
<evidence type="ECO:0000313" key="2">
    <source>
        <dbReference type="EMBL" id="NXR41553.1"/>
    </source>
</evidence>
<dbReference type="InterPro" id="IPR003879">
    <property type="entry name" value="Butyrophylin_SPRY"/>
</dbReference>
<dbReference type="PRINTS" id="PR01407">
    <property type="entry name" value="BUTYPHLNCDUF"/>
</dbReference>
<reference evidence="2 3" key="1">
    <citation type="submission" date="2019-09" db="EMBL/GenBank/DDBJ databases">
        <title>Bird 10,000 Genomes (B10K) Project - Family phase.</title>
        <authorList>
            <person name="Zhang G."/>
        </authorList>
    </citation>
    <scope>NUCLEOTIDE SEQUENCE [LARGE SCALE GENOMIC DNA]</scope>
    <source>
        <strain evidence="2">B10K-DU-001-36</strain>
        <tissue evidence="2">Muscle</tissue>
    </source>
</reference>
<dbReference type="SMART" id="SM00589">
    <property type="entry name" value="PRY"/>
    <property type="match status" value="1"/>
</dbReference>
<dbReference type="Pfam" id="PF13765">
    <property type="entry name" value="PRY"/>
    <property type="match status" value="1"/>
</dbReference>
<evidence type="ECO:0000259" key="1">
    <source>
        <dbReference type="PROSITE" id="PS50188"/>
    </source>
</evidence>
<keyword evidence="2" id="KW-0436">Ligase</keyword>
<dbReference type="InterPro" id="IPR043136">
    <property type="entry name" value="B30.2/SPRY_sf"/>
</dbReference>
<dbReference type="PROSITE" id="PS50188">
    <property type="entry name" value="B302_SPRY"/>
    <property type="match status" value="1"/>
</dbReference>
<dbReference type="InterPro" id="IPR001870">
    <property type="entry name" value="B30.2/SPRY"/>
</dbReference>
<feature type="non-terminal residue" evidence="2">
    <location>
        <position position="111"/>
    </location>
</feature>
<dbReference type="GO" id="GO:0016874">
    <property type="term" value="F:ligase activity"/>
    <property type="evidence" value="ECO:0007669"/>
    <property type="project" value="UniProtKB-KW"/>
</dbReference>
<evidence type="ECO:0000313" key="3">
    <source>
        <dbReference type="Proteomes" id="UP000549157"/>
    </source>
</evidence>
<dbReference type="PANTHER" id="PTHR24103">
    <property type="entry name" value="E3 UBIQUITIN-PROTEIN LIGASE TRIM"/>
    <property type="match status" value="1"/>
</dbReference>
<dbReference type="Gene3D" id="2.60.120.920">
    <property type="match status" value="1"/>
</dbReference>
<dbReference type="InterPro" id="IPR013320">
    <property type="entry name" value="ConA-like_dom_sf"/>
</dbReference>
<name>A0A7L2L1L0_9PASS</name>
<feature type="domain" description="B30.2/SPRY" evidence="1">
    <location>
        <begin position="1"/>
        <end position="111"/>
    </location>
</feature>
<gene>
    <name evidence="2" type="primary">Trim39_0</name>
    <name evidence="2" type="ORF">ZOSHYP_R15780</name>
</gene>